<keyword evidence="10" id="KW-0804">Transcription</keyword>
<keyword evidence="7" id="KW-0805">Transcription regulation</keyword>
<dbReference type="SUPFAM" id="SSF57959">
    <property type="entry name" value="Leucine zipper domain"/>
    <property type="match status" value="1"/>
</dbReference>
<evidence type="ECO:0000313" key="19">
    <source>
        <dbReference type="Proteomes" id="UP001055439"/>
    </source>
</evidence>
<comment type="similarity">
    <text evidence="3">Belongs to the bZIP family.</text>
</comment>
<dbReference type="PANTHER" id="PTHR47416:SF3">
    <property type="entry name" value="BZIP TRANSCRIPTION FACTOR 17-RELATED"/>
    <property type="match status" value="1"/>
</dbReference>
<dbReference type="Pfam" id="PF00170">
    <property type="entry name" value="bZIP_1"/>
    <property type="match status" value="1"/>
</dbReference>
<reference evidence="18" key="1">
    <citation type="submission" date="2022-05" db="EMBL/GenBank/DDBJ databases">
        <title>The Musa troglodytarum L. genome provides insights into the mechanism of non-climacteric behaviour and enrichment of carotenoids.</title>
        <authorList>
            <person name="Wang J."/>
        </authorList>
    </citation>
    <scope>NUCLEOTIDE SEQUENCE</scope>
    <source>
        <tissue evidence="18">Leaf</tissue>
    </source>
</reference>
<comment type="subcellular location">
    <subcellularLocation>
        <location evidence="2">Endoplasmic reticulum membrane</location>
        <topology evidence="2">Single-pass membrane protein</topology>
    </subcellularLocation>
    <subcellularLocation>
        <location evidence="1">Nucleus</location>
    </subcellularLocation>
</comment>
<dbReference type="OrthoDB" id="295274at2759"/>
<feature type="region of interest" description="Disordered" evidence="15">
    <location>
        <begin position="368"/>
        <end position="393"/>
    </location>
</feature>
<evidence type="ECO:0000259" key="17">
    <source>
        <dbReference type="PROSITE" id="PS50217"/>
    </source>
</evidence>
<feature type="transmembrane region" description="Helical" evidence="16">
    <location>
        <begin position="286"/>
        <end position="307"/>
    </location>
</feature>
<dbReference type="SMART" id="SM00338">
    <property type="entry name" value="BRLZ"/>
    <property type="match status" value="1"/>
</dbReference>
<evidence type="ECO:0000313" key="18">
    <source>
        <dbReference type="EMBL" id="URE42545.1"/>
    </source>
</evidence>
<keyword evidence="13" id="KW-0539">Nucleus</keyword>
<evidence type="ECO:0000256" key="11">
    <source>
        <dbReference type="ARBA" id="ARBA00023180"/>
    </source>
</evidence>
<evidence type="ECO:0000256" key="14">
    <source>
        <dbReference type="ARBA" id="ARBA00056763"/>
    </source>
</evidence>
<evidence type="ECO:0000256" key="2">
    <source>
        <dbReference type="ARBA" id="ARBA00004389"/>
    </source>
</evidence>
<evidence type="ECO:0000256" key="13">
    <source>
        <dbReference type="ARBA" id="ARBA00023242"/>
    </source>
</evidence>
<dbReference type="InterPro" id="IPR004827">
    <property type="entry name" value="bZIP"/>
</dbReference>
<evidence type="ECO:0000256" key="1">
    <source>
        <dbReference type="ARBA" id="ARBA00004123"/>
    </source>
</evidence>
<dbReference type="GO" id="GO:0006986">
    <property type="term" value="P:response to unfolded protein"/>
    <property type="evidence" value="ECO:0007669"/>
    <property type="project" value="UniProtKB-KW"/>
</dbReference>
<dbReference type="EMBL" id="CP097511">
    <property type="protein sequence ID" value="URE42545.1"/>
    <property type="molecule type" value="Genomic_DNA"/>
</dbReference>
<dbReference type="FunFam" id="1.20.5.170:FF:000085">
    <property type="entry name" value="bZIP transcription factor 49"/>
    <property type="match status" value="1"/>
</dbReference>
<feature type="region of interest" description="Disordered" evidence="15">
    <location>
        <begin position="566"/>
        <end position="585"/>
    </location>
</feature>
<keyword evidence="12" id="KW-0834">Unfolded protein response</keyword>
<evidence type="ECO:0000256" key="7">
    <source>
        <dbReference type="ARBA" id="ARBA00023015"/>
    </source>
</evidence>
<keyword evidence="11" id="KW-0325">Glycoprotein</keyword>
<keyword evidence="4 16" id="KW-0812">Transmembrane</keyword>
<dbReference type="PANTHER" id="PTHR47416">
    <property type="entry name" value="BASIC-LEUCINE ZIPPER TRANSCRIPTION FACTOR F-RELATED"/>
    <property type="match status" value="1"/>
</dbReference>
<keyword evidence="19" id="KW-1185">Reference proteome</keyword>
<dbReference type="AlphaFoldDB" id="A0A9E7L961"/>
<dbReference type="GO" id="GO:0034976">
    <property type="term" value="P:response to endoplasmic reticulum stress"/>
    <property type="evidence" value="ECO:0007669"/>
    <property type="project" value="UniProtKB-ARBA"/>
</dbReference>
<dbReference type="Proteomes" id="UP001055439">
    <property type="component" value="Chromosome 9"/>
</dbReference>
<evidence type="ECO:0000256" key="10">
    <source>
        <dbReference type="ARBA" id="ARBA00023163"/>
    </source>
</evidence>
<feature type="compositionally biased region" description="Basic and acidic residues" evidence="15">
    <location>
        <begin position="122"/>
        <end position="135"/>
    </location>
</feature>
<dbReference type="GO" id="GO:0003700">
    <property type="term" value="F:DNA-binding transcription factor activity"/>
    <property type="evidence" value="ECO:0007669"/>
    <property type="project" value="InterPro"/>
</dbReference>
<keyword evidence="5" id="KW-0256">Endoplasmic reticulum</keyword>
<evidence type="ECO:0000256" key="3">
    <source>
        <dbReference type="ARBA" id="ARBA00007163"/>
    </source>
</evidence>
<keyword evidence="8" id="KW-0238">DNA-binding</keyword>
<protein>
    <submittedName>
        <fullName evidence="18">BZIP transcription factor</fullName>
    </submittedName>
</protein>
<evidence type="ECO:0000256" key="15">
    <source>
        <dbReference type="SAM" id="MobiDB-lite"/>
    </source>
</evidence>
<name>A0A9E7L961_9LILI</name>
<keyword evidence="9 16" id="KW-0472">Membrane</keyword>
<feature type="compositionally biased region" description="Low complexity" evidence="15">
    <location>
        <begin position="100"/>
        <end position="116"/>
    </location>
</feature>
<dbReference type="GO" id="GO:0003677">
    <property type="term" value="F:DNA binding"/>
    <property type="evidence" value="ECO:0007669"/>
    <property type="project" value="UniProtKB-KW"/>
</dbReference>
<keyword evidence="6 16" id="KW-1133">Transmembrane helix</keyword>
<dbReference type="Gene3D" id="1.20.5.170">
    <property type="match status" value="1"/>
</dbReference>
<gene>
    <name evidence="18" type="ORF">MUK42_14233</name>
</gene>
<evidence type="ECO:0000256" key="8">
    <source>
        <dbReference type="ARBA" id="ARBA00023125"/>
    </source>
</evidence>
<dbReference type="PROSITE" id="PS50217">
    <property type="entry name" value="BZIP"/>
    <property type="match status" value="1"/>
</dbReference>
<proteinExistence type="inferred from homology"/>
<feature type="compositionally biased region" description="Polar residues" evidence="15">
    <location>
        <begin position="84"/>
        <end position="99"/>
    </location>
</feature>
<evidence type="ECO:0000256" key="5">
    <source>
        <dbReference type="ARBA" id="ARBA00022824"/>
    </source>
</evidence>
<evidence type="ECO:0000256" key="12">
    <source>
        <dbReference type="ARBA" id="ARBA00023230"/>
    </source>
</evidence>
<feature type="region of interest" description="Disordered" evidence="15">
    <location>
        <begin position="58"/>
        <end position="165"/>
    </location>
</feature>
<evidence type="ECO:0000256" key="4">
    <source>
        <dbReference type="ARBA" id="ARBA00022692"/>
    </source>
</evidence>
<evidence type="ECO:0000256" key="16">
    <source>
        <dbReference type="SAM" id="Phobius"/>
    </source>
</evidence>
<accession>A0A9E7L961</accession>
<feature type="domain" description="BZIP" evidence="17">
    <location>
        <begin position="161"/>
        <end position="221"/>
    </location>
</feature>
<feature type="region of interest" description="Disordered" evidence="15">
    <location>
        <begin position="1"/>
        <end position="41"/>
    </location>
</feature>
<dbReference type="GO" id="GO:0005634">
    <property type="term" value="C:nucleus"/>
    <property type="evidence" value="ECO:0007669"/>
    <property type="project" value="UniProtKB-SubCell"/>
</dbReference>
<sequence>MAEPSLVDPFDPSNPHPLFDPALSPCDLLPPPSDLPFGDDFDLDIDFDFSVDDFLRSTENHLSTPSDVPPDPSPGDGSGVFSSYSSPDHQCSDLSRNSTNSGPASPDSGNSSSASGVVGGEVKVDNEKSLKRKDGCFNSNPNANPRGGKLQRSEGVGNEEADRRKARLIRNRESAQLSRQRKKQYVDELEEKVRSMHSTINELNAKISYFMAENASLRQQLGGNGAAPVVYPPPGPMPSTHFPWVPGYAFRPQGSHVPLVPIPRLKPQQPAHAPRAKKSESKTKKVASVSLLGLMLIILVFGVLPGLNLRHQGTRDNVGAIKGGIVNEPRGMVLSVTGRGNDLTRTDDTGFWNGNTSLEKDRVTGERCQNGAVGPETNPKGRGSWRSTGSGGSVFTQNCSETLPALLYVPRNGKHVKIDGNLIIHSVLAGEKAMAQSKERKSSSEESKDTALAIAGDMMSALAVPKSEREADHSVADDAYANNLKSVSADGPLQQWFREGMAGPILSSGMCTEVFQFDISPTSSSSIIPAASIMRSEDTPSASPHQGRIRNRRILFPETVPLNRATTTNGTGFGKSPKSSNLDDAKPVSSVVVSVLADPKEAGNGDGEGMISWKSISRIFVVLLLDGVEYVTYSFEFDAESYGCFTVSEQQTPFIIVVLTEAIT</sequence>
<organism evidence="18 19">
    <name type="scientific">Musa troglodytarum</name>
    <name type="common">fe'i banana</name>
    <dbReference type="NCBI Taxonomy" id="320322"/>
    <lineage>
        <taxon>Eukaryota</taxon>
        <taxon>Viridiplantae</taxon>
        <taxon>Streptophyta</taxon>
        <taxon>Embryophyta</taxon>
        <taxon>Tracheophyta</taxon>
        <taxon>Spermatophyta</taxon>
        <taxon>Magnoliopsida</taxon>
        <taxon>Liliopsida</taxon>
        <taxon>Zingiberales</taxon>
        <taxon>Musaceae</taxon>
        <taxon>Musa</taxon>
    </lineage>
</organism>
<evidence type="ECO:0000256" key="9">
    <source>
        <dbReference type="ARBA" id="ARBA00023136"/>
    </source>
</evidence>
<dbReference type="GO" id="GO:0005789">
    <property type="term" value="C:endoplasmic reticulum membrane"/>
    <property type="evidence" value="ECO:0007669"/>
    <property type="project" value="UniProtKB-SubCell"/>
</dbReference>
<comment type="function">
    <text evidence="14">Transcription factor involved in endoplasmic reticulum (ER) stress response. Acts as a ER stress sensor and activates the transcription factor BZIP50 and the chaperone BIP1.</text>
</comment>
<dbReference type="CDD" id="cd14704">
    <property type="entry name" value="bZIP_HY5-like"/>
    <property type="match status" value="1"/>
</dbReference>
<dbReference type="InterPro" id="IPR046347">
    <property type="entry name" value="bZIP_sf"/>
</dbReference>
<evidence type="ECO:0000256" key="6">
    <source>
        <dbReference type="ARBA" id="ARBA00022989"/>
    </source>
</evidence>